<evidence type="ECO:0000313" key="3">
    <source>
        <dbReference type="Proteomes" id="UP000664132"/>
    </source>
</evidence>
<evidence type="ECO:0000313" key="2">
    <source>
        <dbReference type="EMBL" id="KAG4413289.1"/>
    </source>
</evidence>
<name>A0A8H7T4H9_9HELO</name>
<comment type="caution">
    <text evidence="2">The sequence shown here is derived from an EMBL/GenBank/DDBJ whole genome shotgun (WGS) entry which is preliminary data.</text>
</comment>
<feature type="compositionally biased region" description="Polar residues" evidence="1">
    <location>
        <begin position="49"/>
        <end position="58"/>
    </location>
</feature>
<dbReference type="OrthoDB" id="4357148at2759"/>
<feature type="compositionally biased region" description="Basic and acidic residues" evidence="1">
    <location>
        <begin position="8"/>
        <end position="18"/>
    </location>
</feature>
<evidence type="ECO:0000256" key="1">
    <source>
        <dbReference type="SAM" id="MobiDB-lite"/>
    </source>
</evidence>
<feature type="compositionally biased region" description="Basic and acidic residues" evidence="1">
    <location>
        <begin position="61"/>
        <end position="71"/>
    </location>
</feature>
<evidence type="ECO:0008006" key="4">
    <source>
        <dbReference type="Google" id="ProtNLM"/>
    </source>
</evidence>
<proteinExistence type="predicted"/>
<protein>
    <recommendedName>
        <fullName evidence="4">Histone chaperone domain-containing protein</fullName>
    </recommendedName>
</protein>
<dbReference type="EMBL" id="JAFJYH010000323">
    <property type="protein sequence ID" value="KAG4413289.1"/>
    <property type="molecule type" value="Genomic_DNA"/>
</dbReference>
<sequence>MSTNAASEFKDQNTKTDDIVQGGDTVDNSYASGDNEPVAVLKDEEPVEQPNNKFNPDSNEALERDEREAIDKSNILKGDRTRHAKPVDTYKEPSDEQGLPKTVLDGTDGMSSTR</sequence>
<organism evidence="2 3">
    <name type="scientific">Cadophora malorum</name>
    <dbReference type="NCBI Taxonomy" id="108018"/>
    <lineage>
        <taxon>Eukaryota</taxon>
        <taxon>Fungi</taxon>
        <taxon>Dikarya</taxon>
        <taxon>Ascomycota</taxon>
        <taxon>Pezizomycotina</taxon>
        <taxon>Leotiomycetes</taxon>
        <taxon>Helotiales</taxon>
        <taxon>Ploettnerulaceae</taxon>
        <taxon>Cadophora</taxon>
    </lineage>
</organism>
<reference evidence="2" key="1">
    <citation type="submission" date="2021-02" db="EMBL/GenBank/DDBJ databases">
        <title>Genome sequence Cadophora malorum strain M34.</title>
        <authorList>
            <person name="Stefanovic E."/>
            <person name="Vu D."/>
            <person name="Scully C."/>
            <person name="Dijksterhuis J."/>
            <person name="Roader J."/>
            <person name="Houbraken J."/>
        </authorList>
    </citation>
    <scope>NUCLEOTIDE SEQUENCE</scope>
    <source>
        <strain evidence="2">M34</strain>
    </source>
</reference>
<keyword evidence="3" id="KW-1185">Reference proteome</keyword>
<accession>A0A8H7T4H9</accession>
<dbReference type="Proteomes" id="UP000664132">
    <property type="component" value="Unassembled WGS sequence"/>
</dbReference>
<feature type="compositionally biased region" description="Basic and acidic residues" evidence="1">
    <location>
        <begin position="77"/>
        <end position="94"/>
    </location>
</feature>
<gene>
    <name evidence="2" type="ORF">IFR04_013580</name>
</gene>
<feature type="region of interest" description="Disordered" evidence="1">
    <location>
        <begin position="1"/>
        <end position="114"/>
    </location>
</feature>
<dbReference type="AlphaFoldDB" id="A0A8H7T4H9"/>